<comment type="subcellular location">
    <subcellularLocation>
        <location evidence="1">Cell membrane</location>
        <topology evidence="1">Multi-pass membrane protein</topology>
    </subcellularLocation>
</comment>
<feature type="transmembrane region" description="Helical" evidence="6">
    <location>
        <begin position="6"/>
        <end position="29"/>
    </location>
</feature>
<evidence type="ECO:0000256" key="1">
    <source>
        <dbReference type="ARBA" id="ARBA00004651"/>
    </source>
</evidence>
<protein>
    <submittedName>
        <fullName evidence="7">LysE family translocator</fullName>
    </submittedName>
</protein>
<dbReference type="InterPro" id="IPR001123">
    <property type="entry name" value="LeuE-type"/>
</dbReference>
<organism evidence="7 8">
    <name type="scientific">Leucobacter viscericola</name>
    <dbReference type="NCBI Taxonomy" id="2714935"/>
    <lineage>
        <taxon>Bacteria</taxon>
        <taxon>Bacillati</taxon>
        <taxon>Actinomycetota</taxon>
        <taxon>Actinomycetes</taxon>
        <taxon>Micrococcales</taxon>
        <taxon>Microbacteriaceae</taxon>
        <taxon>Leucobacter</taxon>
    </lineage>
</organism>
<accession>A0A6G7XCM9</accession>
<dbReference type="Pfam" id="PF01810">
    <property type="entry name" value="LysE"/>
    <property type="match status" value="1"/>
</dbReference>
<keyword evidence="5 6" id="KW-0472">Membrane</keyword>
<keyword evidence="2" id="KW-1003">Cell membrane</keyword>
<evidence type="ECO:0000256" key="4">
    <source>
        <dbReference type="ARBA" id="ARBA00022989"/>
    </source>
</evidence>
<dbReference type="PIRSF" id="PIRSF006324">
    <property type="entry name" value="LeuE"/>
    <property type="match status" value="1"/>
</dbReference>
<dbReference type="KEGG" id="lvi:G7068_02525"/>
<evidence type="ECO:0000313" key="7">
    <source>
        <dbReference type="EMBL" id="QIK62199.1"/>
    </source>
</evidence>
<evidence type="ECO:0000256" key="2">
    <source>
        <dbReference type="ARBA" id="ARBA00022475"/>
    </source>
</evidence>
<dbReference type="GO" id="GO:0005886">
    <property type="term" value="C:plasma membrane"/>
    <property type="evidence" value="ECO:0007669"/>
    <property type="project" value="UniProtKB-SubCell"/>
</dbReference>
<keyword evidence="3 6" id="KW-0812">Transmembrane</keyword>
<keyword evidence="8" id="KW-1185">Reference proteome</keyword>
<keyword evidence="4 6" id="KW-1133">Transmembrane helix</keyword>
<dbReference type="Proteomes" id="UP000502677">
    <property type="component" value="Chromosome"/>
</dbReference>
<gene>
    <name evidence="7" type="ORF">G7068_02525</name>
</gene>
<dbReference type="EMBL" id="CP049863">
    <property type="protein sequence ID" value="QIK62199.1"/>
    <property type="molecule type" value="Genomic_DNA"/>
</dbReference>
<feature type="transmembrane region" description="Helical" evidence="6">
    <location>
        <begin position="69"/>
        <end position="89"/>
    </location>
</feature>
<dbReference type="RefSeq" id="WP_166288405.1">
    <property type="nucleotide sequence ID" value="NZ_CP049863.1"/>
</dbReference>
<sequence>MVSLENLLAFGIAAVILIVIPGPSVLFTIGRTLALGRVGGLLSVLGNSLGSAVIALAVALGVGTLVSQSVVVFTVVKFVGAAYMVYLGIQAIRHRKSAVSVTENPVRLTWRRQVLQGFVVGVSNPKSIAFFIAVLPQFVSHEAGSVQLQMLELGLLFSLLAAICDSVWAMVAGAARAWFGKSPARMSAMSATGGGFMIALGAVLALSGTRQPTG</sequence>
<dbReference type="PANTHER" id="PTHR30086">
    <property type="entry name" value="ARGININE EXPORTER PROTEIN ARGO"/>
    <property type="match status" value="1"/>
</dbReference>
<evidence type="ECO:0000313" key="8">
    <source>
        <dbReference type="Proteomes" id="UP000502677"/>
    </source>
</evidence>
<proteinExistence type="predicted"/>
<evidence type="ECO:0000256" key="6">
    <source>
        <dbReference type="SAM" id="Phobius"/>
    </source>
</evidence>
<evidence type="ECO:0000256" key="5">
    <source>
        <dbReference type="ARBA" id="ARBA00023136"/>
    </source>
</evidence>
<dbReference type="PANTHER" id="PTHR30086:SF20">
    <property type="entry name" value="ARGININE EXPORTER PROTEIN ARGO-RELATED"/>
    <property type="match status" value="1"/>
</dbReference>
<dbReference type="GO" id="GO:0015171">
    <property type="term" value="F:amino acid transmembrane transporter activity"/>
    <property type="evidence" value="ECO:0007669"/>
    <property type="project" value="TreeGrafter"/>
</dbReference>
<feature type="transmembrane region" description="Helical" evidence="6">
    <location>
        <begin position="155"/>
        <end position="179"/>
    </location>
</feature>
<name>A0A6G7XCM9_9MICO</name>
<feature type="transmembrane region" description="Helical" evidence="6">
    <location>
        <begin position="191"/>
        <end position="209"/>
    </location>
</feature>
<dbReference type="AlphaFoldDB" id="A0A6G7XCM9"/>
<reference evidence="7 8" key="1">
    <citation type="submission" date="2020-03" db="EMBL/GenBank/DDBJ databases">
        <title>Leucobacter sp. nov., isolated from beetles.</title>
        <authorList>
            <person name="Hyun D.-W."/>
            <person name="Bae J.-W."/>
        </authorList>
    </citation>
    <scope>NUCLEOTIDE SEQUENCE [LARGE SCALE GENOMIC DNA]</scope>
    <source>
        <strain evidence="7 8">HDW9C</strain>
    </source>
</reference>
<evidence type="ECO:0000256" key="3">
    <source>
        <dbReference type="ARBA" id="ARBA00022692"/>
    </source>
</evidence>
<feature type="transmembrane region" description="Helical" evidence="6">
    <location>
        <begin position="41"/>
        <end position="63"/>
    </location>
</feature>